<feature type="domain" description="Antirepressor protein C-terminal" evidence="1">
    <location>
        <begin position="151"/>
        <end position="250"/>
    </location>
</feature>
<sequence length="269" mass="29184">MINSATATSTGPESDPLPVVFERDGKVFANSRDVSAFFGKRNADVNRAIRDLIADLPPEHAQRNFAPNEIKDLTGPSVSDYDMTRDGFTLLAMGFTGSKALTFKLRYIDQFNAMESALKSRAAGFAIPGTLSEALRLAADQADTIEKQKLQIEAAKPVVDAFDRIANADGTMCPTDAAKALQVRPKVLFDFMRANKWTYCRPGKPGDIGYQDKIQNGYLVHKVTTVQRPDGSDKTTERVHVTPKGLARLAMMVPGAKGINGNHPGGGLQ</sequence>
<evidence type="ECO:0000259" key="1">
    <source>
        <dbReference type="Pfam" id="PF03374"/>
    </source>
</evidence>
<protein>
    <recommendedName>
        <fullName evidence="1">Antirepressor protein C-terminal domain-containing protein</fullName>
    </recommendedName>
</protein>
<dbReference type="RefSeq" id="WP_119831773.1">
    <property type="nucleotide sequence ID" value="NZ_QYUL01000002.1"/>
</dbReference>
<evidence type="ECO:0000313" key="2">
    <source>
        <dbReference type="EMBL" id="RJF81681.1"/>
    </source>
</evidence>
<comment type="caution">
    <text evidence="2">The sequence shown here is derived from an EMBL/GenBank/DDBJ whole genome shotgun (WGS) entry which is preliminary data.</text>
</comment>
<dbReference type="Pfam" id="PF09669">
    <property type="entry name" value="Phage_pRha"/>
    <property type="match status" value="1"/>
</dbReference>
<dbReference type="NCBIfam" id="TIGR02681">
    <property type="entry name" value="phage_pRha"/>
    <property type="match status" value="1"/>
</dbReference>
<keyword evidence="3" id="KW-1185">Reference proteome</keyword>
<organism evidence="2 3">
    <name type="scientific">Azospirillum cavernae</name>
    <dbReference type="NCBI Taxonomy" id="2320860"/>
    <lineage>
        <taxon>Bacteria</taxon>
        <taxon>Pseudomonadati</taxon>
        <taxon>Pseudomonadota</taxon>
        <taxon>Alphaproteobacteria</taxon>
        <taxon>Rhodospirillales</taxon>
        <taxon>Azospirillaceae</taxon>
        <taxon>Azospirillum</taxon>
    </lineage>
</organism>
<reference evidence="2 3" key="1">
    <citation type="submission" date="2018-09" db="EMBL/GenBank/DDBJ databases">
        <authorList>
            <person name="Zhu H."/>
        </authorList>
    </citation>
    <scope>NUCLEOTIDE SEQUENCE [LARGE SCALE GENOMIC DNA]</scope>
    <source>
        <strain evidence="2 3">K2W22B-5</strain>
    </source>
</reference>
<dbReference type="OrthoDB" id="9808959at2"/>
<accession>A0A418VX00</accession>
<dbReference type="GO" id="GO:0003677">
    <property type="term" value="F:DNA binding"/>
    <property type="evidence" value="ECO:0007669"/>
    <property type="project" value="InterPro"/>
</dbReference>
<proteinExistence type="predicted"/>
<name>A0A418VX00_9PROT</name>
<dbReference type="Proteomes" id="UP000283458">
    <property type="component" value="Unassembled WGS sequence"/>
</dbReference>
<dbReference type="AlphaFoldDB" id="A0A418VX00"/>
<evidence type="ECO:0000313" key="3">
    <source>
        <dbReference type="Proteomes" id="UP000283458"/>
    </source>
</evidence>
<dbReference type="EMBL" id="QYUL01000002">
    <property type="protein sequence ID" value="RJF81681.1"/>
    <property type="molecule type" value="Genomic_DNA"/>
</dbReference>
<dbReference type="InterPro" id="IPR014054">
    <property type="entry name" value="Phage_regulatory_Rha"/>
</dbReference>
<gene>
    <name evidence="2" type="ORF">D3877_16295</name>
</gene>
<dbReference type="InterPro" id="IPR005039">
    <property type="entry name" value="Ant_C"/>
</dbReference>
<dbReference type="Pfam" id="PF03374">
    <property type="entry name" value="ANT"/>
    <property type="match status" value="1"/>
</dbReference>